<dbReference type="GO" id="GO:0004190">
    <property type="term" value="F:aspartic-type endopeptidase activity"/>
    <property type="evidence" value="ECO:0007669"/>
    <property type="project" value="UniProtKB-UniRule"/>
</dbReference>
<accession>A0A494YVD9</accession>
<keyword evidence="8 9" id="KW-0472">Membrane</keyword>
<evidence type="ECO:0000256" key="3">
    <source>
        <dbReference type="ARBA" id="ARBA00022670"/>
    </source>
</evidence>
<feature type="transmembrane region" description="Helical" evidence="9">
    <location>
        <begin position="86"/>
        <end position="104"/>
    </location>
</feature>
<feature type="transmembrane region" description="Helical" evidence="9">
    <location>
        <begin position="57"/>
        <end position="74"/>
    </location>
</feature>
<gene>
    <name evidence="9 12" type="primary">lspA</name>
    <name evidence="12" type="ORF">D8M05_14400</name>
</gene>
<protein>
    <recommendedName>
        <fullName evidence="9">Lipoprotein signal peptidase</fullName>
        <ecNumber evidence="9">3.4.23.36</ecNumber>
    </recommendedName>
    <alternativeName>
        <fullName evidence="9">Prolipoprotein signal peptidase</fullName>
    </alternativeName>
    <alternativeName>
        <fullName evidence="9">Signal peptidase II</fullName>
        <shortName evidence="9">SPase II</shortName>
    </alternativeName>
</protein>
<feature type="transmembrane region" description="Helical" evidence="9">
    <location>
        <begin position="124"/>
        <end position="142"/>
    </location>
</feature>
<organism evidence="12 13">
    <name type="scientific">Oceanobacillus bengalensis</name>
    <dbReference type="NCBI Taxonomy" id="1435466"/>
    <lineage>
        <taxon>Bacteria</taxon>
        <taxon>Bacillati</taxon>
        <taxon>Bacillota</taxon>
        <taxon>Bacilli</taxon>
        <taxon>Bacillales</taxon>
        <taxon>Bacillaceae</taxon>
        <taxon>Oceanobacillus</taxon>
    </lineage>
</organism>
<dbReference type="EC" id="3.4.23.36" evidence="9"/>
<comment type="similarity">
    <text evidence="1 9 11">Belongs to the peptidase A8 family.</text>
</comment>
<evidence type="ECO:0000256" key="11">
    <source>
        <dbReference type="RuleBase" id="RU004181"/>
    </source>
</evidence>
<proteinExistence type="inferred from homology"/>
<dbReference type="Proteomes" id="UP000281813">
    <property type="component" value="Unassembled WGS sequence"/>
</dbReference>
<comment type="caution">
    <text evidence="12">The sequence shown here is derived from an EMBL/GenBank/DDBJ whole genome shotgun (WGS) entry which is preliminary data.</text>
</comment>
<evidence type="ECO:0000256" key="8">
    <source>
        <dbReference type="ARBA" id="ARBA00023136"/>
    </source>
</evidence>
<comment type="function">
    <text evidence="9 10">This protein specifically catalyzes the removal of signal peptides from prolipoproteins.</text>
</comment>
<feature type="active site" evidence="9">
    <location>
        <position position="126"/>
    </location>
</feature>
<reference evidence="12 13" key="1">
    <citation type="journal article" date="2015" name="Antonie Van Leeuwenhoek">
        <title>Oceanobacillus bengalensis sp. nov., a bacterium isolated from seawater of the Bay of Bengal.</title>
        <authorList>
            <person name="Yongchang O."/>
            <person name="Xiang W."/>
            <person name="Wang G."/>
        </authorList>
    </citation>
    <scope>NUCLEOTIDE SEQUENCE [LARGE SCALE GENOMIC DNA]</scope>
    <source>
        <strain evidence="12 13">MCCC 1K00260</strain>
    </source>
</reference>
<evidence type="ECO:0000313" key="12">
    <source>
        <dbReference type="EMBL" id="RKQ14050.1"/>
    </source>
</evidence>
<comment type="pathway">
    <text evidence="9">Protein modification; lipoprotein biosynthesis (signal peptide cleavage).</text>
</comment>
<evidence type="ECO:0000313" key="13">
    <source>
        <dbReference type="Proteomes" id="UP000281813"/>
    </source>
</evidence>
<evidence type="ECO:0000256" key="4">
    <source>
        <dbReference type="ARBA" id="ARBA00022692"/>
    </source>
</evidence>
<dbReference type="GO" id="GO:0005886">
    <property type="term" value="C:plasma membrane"/>
    <property type="evidence" value="ECO:0007669"/>
    <property type="project" value="UniProtKB-SubCell"/>
</dbReference>
<dbReference type="RefSeq" id="WP_121132992.1">
    <property type="nucleotide sequence ID" value="NZ_JBHUFK010000018.1"/>
</dbReference>
<dbReference type="UniPathway" id="UPA00665"/>
<comment type="catalytic activity">
    <reaction evidence="9 10">
        <text>Release of signal peptides from bacterial membrane prolipoproteins. Hydrolyzes -Xaa-Yaa-Zaa-|-(S,diacylglyceryl)Cys-, in which Xaa is hydrophobic (preferably Leu), and Yaa (Ala or Ser) and Zaa (Gly or Ala) have small, neutral side chains.</text>
        <dbReference type="EC" id="3.4.23.36"/>
    </reaction>
</comment>
<sequence length="156" mass="17774">MYYIIAVIVLLIDQLLKSAIVKWMEIGQTIPLWEGVFHITSLRNKGAAFGILQGQRWLFIIVTIIVVLGIIYYLQKEGRKNRRASLALSILLGGALGNFFDRLIRGEVVDSLDFRLIDYPIFNLADVFIVSGVALLILDMWLETRKGQQKHESKKV</sequence>
<keyword evidence="3 9" id="KW-0645">Protease</keyword>
<evidence type="ECO:0000256" key="7">
    <source>
        <dbReference type="ARBA" id="ARBA00022989"/>
    </source>
</evidence>
<evidence type="ECO:0000256" key="5">
    <source>
        <dbReference type="ARBA" id="ARBA00022750"/>
    </source>
</evidence>
<feature type="active site" evidence="9">
    <location>
        <position position="110"/>
    </location>
</feature>
<dbReference type="PANTHER" id="PTHR33695">
    <property type="entry name" value="LIPOPROTEIN SIGNAL PEPTIDASE"/>
    <property type="match status" value="1"/>
</dbReference>
<dbReference type="PANTHER" id="PTHR33695:SF1">
    <property type="entry name" value="LIPOPROTEIN SIGNAL PEPTIDASE"/>
    <property type="match status" value="1"/>
</dbReference>
<comment type="caution">
    <text evidence="9">Lacks conserved residue(s) required for the propagation of feature annotation.</text>
</comment>
<dbReference type="AlphaFoldDB" id="A0A494YVD9"/>
<dbReference type="GO" id="GO:0006508">
    <property type="term" value="P:proteolysis"/>
    <property type="evidence" value="ECO:0007669"/>
    <property type="project" value="UniProtKB-KW"/>
</dbReference>
<keyword evidence="5 9" id="KW-0064">Aspartyl protease</keyword>
<dbReference type="HAMAP" id="MF_00161">
    <property type="entry name" value="LspA"/>
    <property type="match status" value="1"/>
</dbReference>
<dbReference type="Pfam" id="PF01252">
    <property type="entry name" value="Peptidase_A8"/>
    <property type="match status" value="1"/>
</dbReference>
<evidence type="ECO:0000256" key="10">
    <source>
        <dbReference type="RuleBase" id="RU000594"/>
    </source>
</evidence>
<evidence type="ECO:0000256" key="6">
    <source>
        <dbReference type="ARBA" id="ARBA00022801"/>
    </source>
</evidence>
<evidence type="ECO:0000256" key="9">
    <source>
        <dbReference type="HAMAP-Rule" id="MF_00161"/>
    </source>
</evidence>
<keyword evidence="6 9" id="KW-0378">Hydrolase</keyword>
<keyword evidence="2 9" id="KW-1003">Cell membrane</keyword>
<dbReference type="InterPro" id="IPR001872">
    <property type="entry name" value="Peptidase_A8"/>
</dbReference>
<evidence type="ECO:0000256" key="2">
    <source>
        <dbReference type="ARBA" id="ARBA00022475"/>
    </source>
</evidence>
<dbReference type="EMBL" id="RBZO01000024">
    <property type="protein sequence ID" value="RKQ14050.1"/>
    <property type="molecule type" value="Genomic_DNA"/>
</dbReference>
<comment type="subcellular location">
    <subcellularLocation>
        <location evidence="9">Cell membrane</location>
        <topology evidence="9">Multi-pass membrane protein</topology>
    </subcellularLocation>
</comment>
<keyword evidence="13" id="KW-1185">Reference proteome</keyword>
<dbReference type="PROSITE" id="PS00855">
    <property type="entry name" value="SPASE_II"/>
    <property type="match status" value="1"/>
</dbReference>
<name>A0A494YVD9_9BACI</name>
<dbReference type="NCBIfam" id="TIGR00077">
    <property type="entry name" value="lspA"/>
    <property type="match status" value="1"/>
</dbReference>
<keyword evidence="4 9" id="KW-0812">Transmembrane</keyword>
<dbReference type="PRINTS" id="PR00781">
    <property type="entry name" value="LIPOSIGPTASE"/>
</dbReference>
<dbReference type="OrthoDB" id="9810259at2"/>
<keyword evidence="7 9" id="KW-1133">Transmembrane helix</keyword>
<evidence type="ECO:0000256" key="1">
    <source>
        <dbReference type="ARBA" id="ARBA00006139"/>
    </source>
</evidence>